<dbReference type="EMBL" id="BEZZ01000305">
    <property type="protein sequence ID" value="GCC30488.1"/>
    <property type="molecule type" value="Genomic_DNA"/>
</dbReference>
<gene>
    <name evidence="1" type="ORF">chiPu_0008939</name>
</gene>
<accession>A0A401SJB6</accession>
<keyword evidence="2" id="KW-1185">Reference proteome</keyword>
<dbReference type="Proteomes" id="UP000287033">
    <property type="component" value="Unassembled WGS sequence"/>
</dbReference>
<evidence type="ECO:0000313" key="1">
    <source>
        <dbReference type="EMBL" id="GCC30488.1"/>
    </source>
</evidence>
<protein>
    <submittedName>
        <fullName evidence="1">Uncharacterized protein</fullName>
    </submittedName>
</protein>
<name>A0A401SJB6_CHIPU</name>
<evidence type="ECO:0000313" key="2">
    <source>
        <dbReference type="Proteomes" id="UP000287033"/>
    </source>
</evidence>
<comment type="caution">
    <text evidence="1">The sequence shown here is derived from an EMBL/GenBank/DDBJ whole genome shotgun (WGS) entry which is preliminary data.</text>
</comment>
<proteinExistence type="predicted"/>
<dbReference type="AlphaFoldDB" id="A0A401SJB6"/>
<sequence length="67" mass="7511">MRYLISLHAVGSRQLDAMEVALPEWVRSLRRLLLLLPPPPTWGSSYFRQRVVGGGAVERTGASVTYQ</sequence>
<organism evidence="1 2">
    <name type="scientific">Chiloscyllium punctatum</name>
    <name type="common">Brownbanded bambooshark</name>
    <name type="synonym">Hemiscyllium punctatum</name>
    <dbReference type="NCBI Taxonomy" id="137246"/>
    <lineage>
        <taxon>Eukaryota</taxon>
        <taxon>Metazoa</taxon>
        <taxon>Chordata</taxon>
        <taxon>Craniata</taxon>
        <taxon>Vertebrata</taxon>
        <taxon>Chondrichthyes</taxon>
        <taxon>Elasmobranchii</taxon>
        <taxon>Galeomorphii</taxon>
        <taxon>Galeoidea</taxon>
        <taxon>Orectolobiformes</taxon>
        <taxon>Hemiscylliidae</taxon>
        <taxon>Chiloscyllium</taxon>
    </lineage>
</organism>
<reference evidence="1 2" key="1">
    <citation type="journal article" date="2018" name="Nat. Ecol. Evol.">
        <title>Shark genomes provide insights into elasmobranch evolution and the origin of vertebrates.</title>
        <authorList>
            <person name="Hara Y"/>
            <person name="Yamaguchi K"/>
            <person name="Onimaru K"/>
            <person name="Kadota M"/>
            <person name="Koyanagi M"/>
            <person name="Keeley SD"/>
            <person name="Tatsumi K"/>
            <person name="Tanaka K"/>
            <person name="Motone F"/>
            <person name="Kageyama Y"/>
            <person name="Nozu R"/>
            <person name="Adachi N"/>
            <person name="Nishimura O"/>
            <person name="Nakagawa R"/>
            <person name="Tanegashima C"/>
            <person name="Kiyatake I"/>
            <person name="Matsumoto R"/>
            <person name="Murakumo K"/>
            <person name="Nishida K"/>
            <person name="Terakita A"/>
            <person name="Kuratani S"/>
            <person name="Sato K"/>
            <person name="Hyodo S Kuraku.S."/>
        </authorList>
    </citation>
    <scope>NUCLEOTIDE SEQUENCE [LARGE SCALE GENOMIC DNA]</scope>
</reference>